<evidence type="ECO:0000313" key="2">
    <source>
        <dbReference type="Proteomes" id="UP000230233"/>
    </source>
</evidence>
<dbReference type="OrthoDB" id="5802114at2759"/>
<organism evidence="1 2">
    <name type="scientific">Caenorhabditis nigoni</name>
    <dbReference type="NCBI Taxonomy" id="1611254"/>
    <lineage>
        <taxon>Eukaryota</taxon>
        <taxon>Metazoa</taxon>
        <taxon>Ecdysozoa</taxon>
        <taxon>Nematoda</taxon>
        <taxon>Chromadorea</taxon>
        <taxon>Rhabditida</taxon>
        <taxon>Rhabditina</taxon>
        <taxon>Rhabditomorpha</taxon>
        <taxon>Rhabditoidea</taxon>
        <taxon>Rhabditidae</taxon>
        <taxon>Peloderinae</taxon>
        <taxon>Caenorhabditis</taxon>
    </lineage>
</organism>
<accession>A0A2G5U3T7</accession>
<name>A0A2G5U3T7_9PELO</name>
<evidence type="ECO:0008006" key="3">
    <source>
        <dbReference type="Google" id="ProtNLM"/>
    </source>
</evidence>
<proteinExistence type="predicted"/>
<dbReference type="Proteomes" id="UP000230233">
    <property type="component" value="Chromosome IV"/>
</dbReference>
<evidence type="ECO:0000313" key="1">
    <source>
        <dbReference type="EMBL" id="PIC34189.1"/>
    </source>
</evidence>
<comment type="caution">
    <text evidence="1">The sequence shown here is derived from an EMBL/GenBank/DDBJ whole genome shotgun (WGS) entry which is preliminary data.</text>
</comment>
<keyword evidence="2" id="KW-1185">Reference proteome</keyword>
<dbReference type="STRING" id="1611254.A0A2G5U3T7"/>
<sequence>MFFFFYDIQSLFITSFVKYGISKSFILKMFISIKIPSLVDKPDYRSPFSFLLSSRRESRNQMILIKMIEKPPLSGSISDKNHFGNPCYLCSCFTVYTDRDVAVPLRPYAMAIDGYDTTEDRCLATCQRDKRCRAAVYGMVGGRSVFTCEFYERFNTKSAPVYTTYVNMYMKRSSECPLPISHLSSIEMIPADNSSLKRRAKIEKLIGRKNPFLG</sequence>
<reference evidence="2" key="1">
    <citation type="submission" date="2017-10" db="EMBL/GenBank/DDBJ databases">
        <title>Rapid genome shrinkage in a self-fertile nematode reveals novel sperm competition proteins.</title>
        <authorList>
            <person name="Yin D."/>
            <person name="Schwarz E.M."/>
            <person name="Thomas C.G."/>
            <person name="Felde R.L."/>
            <person name="Korf I.F."/>
            <person name="Cutter A.D."/>
            <person name="Schartner C.M."/>
            <person name="Ralston E.J."/>
            <person name="Meyer B.J."/>
            <person name="Haag E.S."/>
        </authorList>
    </citation>
    <scope>NUCLEOTIDE SEQUENCE [LARGE SCALE GENOMIC DNA]</scope>
    <source>
        <strain evidence="2">JU1422</strain>
    </source>
</reference>
<gene>
    <name evidence="1" type="primary">Cni-Y37A1B.7</name>
    <name evidence="1" type="synonym">Cnig_chr_IV.g13917</name>
    <name evidence="1" type="ORF">B9Z55_013917</name>
</gene>
<protein>
    <recommendedName>
        <fullName evidence="3">Apple domain-containing protein</fullName>
    </recommendedName>
</protein>
<dbReference type="EMBL" id="PDUG01000004">
    <property type="protein sequence ID" value="PIC34189.1"/>
    <property type="molecule type" value="Genomic_DNA"/>
</dbReference>
<dbReference type="AlphaFoldDB" id="A0A2G5U3T7"/>